<dbReference type="EMBL" id="LR877155">
    <property type="protein sequence ID" value="CAD2218408.1"/>
    <property type="molecule type" value="Genomic_DNA"/>
</dbReference>
<keyword evidence="3" id="KW-1185">Reference proteome</keyword>
<feature type="compositionally biased region" description="Low complexity" evidence="1">
    <location>
        <begin position="13"/>
        <end position="24"/>
    </location>
</feature>
<evidence type="ECO:0000313" key="2">
    <source>
        <dbReference type="EMBL" id="CAD2218408.1"/>
    </source>
</evidence>
<accession>A0A7G2CES1</accession>
<dbReference type="VEuPathDB" id="TriTrypDB:ADEAN_000589600"/>
<proteinExistence type="predicted"/>
<feature type="region of interest" description="Disordered" evidence="1">
    <location>
        <begin position="1"/>
        <end position="24"/>
    </location>
</feature>
<evidence type="ECO:0000256" key="1">
    <source>
        <dbReference type="SAM" id="MobiDB-lite"/>
    </source>
</evidence>
<name>A0A7G2CES1_9TRYP</name>
<sequence>MKKKNTEEAKTDNNNNNNNTHPLEKPLLLPVELYNSNIRMIVKNNMHRAKTILSRVVLRIKQEVEVMVPVQLTNSKGNNNASPSLNVDLYPHTKREYEKIIVEKQFEPSMPVKEGRSATFDLQQLFVDFSKRNDKHDEHFAVNQLRYYSDVLLYVLGEEQQKQNKTSATTLAEIKKEESLKVLPTIKTKYTNSYIVLEMELFFLDEKKNREYMKFISKKNVLSIVTSTDYVLFMEKKNQNGGKVNNEDYEPLAKRVPAEYTTVYINPDK</sequence>
<dbReference type="Proteomes" id="UP000515908">
    <property type="component" value="Chromosome 11"/>
</dbReference>
<protein>
    <submittedName>
        <fullName evidence="2">Uncharacterized protein</fullName>
    </submittedName>
</protein>
<reference evidence="2 3" key="1">
    <citation type="submission" date="2020-08" db="EMBL/GenBank/DDBJ databases">
        <authorList>
            <person name="Newling K."/>
            <person name="Davey J."/>
            <person name="Forrester S."/>
        </authorList>
    </citation>
    <scope>NUCLEOTIDE SEQUENCE [LARGE SCALE GENOMIC DNA]</scope>
    <source>
        <strain evidence="3">Crithidia deanei Carvalho (ATCC PRA-265)</strain>
    </source>
</reference>
<organism evidence="2 3">
    <name type="scientific">Angomonas deanei</name>
    <dbReference type="NCBI Taxonomy" id="59799"/>
    <lineage>
        <taxon>Eukaryota</taxon>
        <taxon>Discoba</taxon>
        <taxon>Euglenozoa</taxon>
        <taxon>Kinetoplastea</taxon>
        <taxon>Metakinetoplastina</taxon>
        <taxon>Trypanosomatida</taxon>
        <taxon>Trypanosomatidae</taxon>
        <taxon>Strigomonadinae</taxon>
        <taxon>Angomonas</taxon>
    </lineage>
</organism>
<gene>
    <name evidence="2" type="ORF">ADEAN_000589600</name>
</gene>
<dbReference type="AlphaFoldDB" id="A0A7G2CES1"/>
<evidence type="ECO:0000313" key="3">
    <source>
        <dbReference type="Proteomes" id="UP000515908"/>
    </source>
</evidence>
<feature type="compositionally biased region" description="Basic and acidic residues" evidence="1">
    <location>
        <begin position="1"/>
        <end position="11"/>
    </location>
</feature>